<name>A0A4R1L3W2_9BACT</name>
<dbReference type="SUPFAM" id="SSF75217">
    <property type="entry name" value="alpha/beta knot"/>
    <property type="match status" value="1"/>
</dbReference>
<dbReference type="RefSeq" id="WP_131996528.1">
    <property type="nucleotide sequence ID" value="NZ_SMGK01000003.1"/>
</dbReference>
<dbReference type="InterPro" id="IPR051259">
    <property type="entry name" value="rRNA_Methyltransferase"/>
</dbReference>
<dbReference type="InterPro" id="IPR029026">
    <property type="entry name" value="tRNA_m1G_MTases_N"/>
</dbReference>
<dbReference type="Gene3D" id="3.40.1280.10">
    <property type="match status" value="1"/>
</dbReference>
<dbReference type="Pfam" id="PF00588">
    <property type="entry name" value="SpoU_methylase"/>
    <property type="match status" value="1"/>
</dbReference>
<dbReference type="OrthoDB" id="9794400at2"/>
<comment type="caution">
    <text evidence="5">The sequence shown here is derived from an EMBL/GenBank/DDBJ whole genome shotgun (WGS) entry which is preliminary data.</text>
</comment>
<dbReference type="InterPro" id="IPR001537">
    <property type="entry name" value="SpoU_MeTrfase"/>
</dbReference>
<dbReference type="InterPro" id="IPR029064">
    <property type="entry name" value="Ribosomal_eL30-like_sf"/>
</dbReference>
<dbReference type="InterPro" id="IPR029028">
    <property type="entry name" value="Alpha/beta_knot_MTases"/>
</dbReference>
<feature type="domain" description="RNA 2-O ribose methyltransferase substrate binding" evidence="4">
    <location>
        <begin position="34"/>
        <end position="101"/>
    </location>
</feature>
<organism evidence="5 6">
    <name type="scientific">Acidipila rosea</name>
    <dbReference type="NCBI Taxonomy" id="768535"/>
    <lineage>
        <taxon>Bacteria</taxon>
        <taxon>Pseudomonadati</taxon>
        <taxon>Acidobacteriota</taxon>
        <taxon>Terriglobia</taxon>
        <taxon>Terriglobales</taxon>
        <taxon>Acidobacteriaceae</taxon>
        <taxon>Acidipila</taxon>
    </lineage>
</organism>
<keyword evidence="6" id="KW-1185">Reference proteome</keyword>
<dbReference type="PANTHER" id="PTHR43191:SF2">
    <property type="entry name" value="RRNA METHYLTRANSFERASE 3, MITOCHONDRIAL"/>
    <property type="match status" value="1"/>
</dbReference>
<reference evidence="5 6" key="1">
    <citation type="submission" date="2019-03" db="EMBL/GenBank/DDBJ databases">
        <title>Genomic Encyclopedia of Type Strains, Phase IV (KMG-IV): sequencing the most valuable type-strain genomes for metagenomic binning, comparative biology and taxonomic classification.</title>
        <authorList>
            <person name="Goeker M."/>
        </authorList>
    </citation>
    <scope>NUCLEOTIDE SEQUENCE [LARGE SCALE GENOMIC DNA]</scope>
    <source>
        <strain evidence="5 6">DSM 103428</strain>
    </source>
</reference>
<dbReference type="Gene3D" id="3.30.1330.30">
    <property type="match status" value="1"/>
</dbReference>
<dbReference type="EMBL" id="SMGK01000003">
    <property type="protein sequence ID" value="TCK72745.1"/>
    <property type="molecule type" value="Genomic_DNA"/>
</dbReference>
<keyword evidence="2 5" id="KW-0489">Methyltransferase</keyword>
<dbReference type="GO" id="GO:0006396">
    <property type="term" value="P:RNA processing"/>
    <property type="evidence" value="ECO:0007669"/>
    <property type="project" value="InterPro"/>
</dbReference>
<evidence type="ECO:0000313" key="5">
    <source>
        <dbReference type="EMBL" id="TCK72745.1"/>
    </source>
</evidence>
<evidence type="ECO:0000259" key="4">
    <source>
        <dbReference type="SMART" id="SM00967"/>
    </source>
</evidence>
<dbReference type="InterPro" id="IPR013123">
    <property type="entry name" value="SpoU_subst-bd"/>
</dbReference>
<dbReference type="SUPFAM" id="SSF55315">
    <property type="entry name" value="L30e-like"/>
    <property type="match status" value="1"/>
</dbReference>
<dbReference type="CDD" id="cd18095">
    <property type="entry name" value="SpoU-like_rRNA-MTase"/>
    <property type="match status" value="1"/>
</dbReference>
<evidence type="ECO:0000256" key="2">
    <source>
        <dbReference type="ARBA" id="ARBA00022603"/>
    </source>
</evidence>
<dbReference type="GO" id="GO:0003723">
    <property type="term" value="F:RNA binding"/>
    <property type="evidence" value="ECO:0007669"/>
    <property type="project" value="InterPro"/>
</dbReference>
<comment type="similarity">
    <text evidence="1">Belongs to the class IV-like SAM-binding methyltransferase superfamily. RNA methyltransferase TrmH family.</text>
</comment>
<dbReference type="PANTHER" id="PTHR43191">
    <property type="entry name" value="RRNA METHYLTRANSFERASE 3"/>
    <property type="match status" value="1"/>
</dbReference>
<dbReference type="SMART" id="SM00967">
    <property type="entry name" value="SpoU_sub_bind"/>
    <property type="match status" value="1"/>
</dbReference>
<dbReference type="GO" id="GO:0005737">
    <property type="term" value="C:cytoplasm"/>
    <property type="evidence" value="ECO:0007669"/>
    <property type="project" value="UniProtKB-ARBA"/>
</dbReference>
<dbReference type="Pfam" id="PF22435">
    <property type="entry name" value="MRM3-like_sub_bind"/>
    <property type="match status" value="1"/>
</dbReference>
<evidence type="ECO:0000256" key="3">
    <source>
        <dbReference type="ARBA" id="ARBA00022679"/>
    </source>
</evidence>
<accession>A0A4R1L3W2</accession>
<dbReference type="AlphaFoldDB" id="A0A4R1L3W2"/>
<evidence type="ECO:0000256" key="1">
    <source>
        <dbReference type="ARBA" id="ARBA00007228"/>
    </source>
</evidence>
<keyword evidence="3 5" id="KW-0808">Transferase</keyword>
<dbReference type="GO" id="GO:0032259">
    <property type="term" value="P:methylation"/>
    <property type="evidence" value="ECO:0007669"/>
    <property type="project" value="UniProtKB-KW"/>
</dbReference>
<gene>
    <name evidence="5" type="ORF">C7378_2335</name>
</gene>
<dbReference type="Proteomes" id="UP000295210">
    <property type="component" value="Unassembled WGS sequence"/>
</dbReference>
<dbReference type="InterPro" id="IPR053888">
    <property type="entry name" value="MRM3-like_sub_bind"/>
</dbReference>
<sequence length="264" mass="27598">MPTRSSIVQSRHNQRVKALRAALRRGINEAGEIGIEGPHLIEEAMRSGAEITAVFIREGSSMISLPAMEEAILLPREIFESAVTTESPQGIAALVRAPVWSLDDCLRERVPLLLITAGVQDPGNLGTLIRSSEAFGAGGVLMLPGTVSPWNAKCIRASSGSVFRLPVISVQPSEAFARLRERGIRILAASADGAIPATAADLNAPAAMVIGNEGAGVSRELLAECDGAIRIPSPGPVESLNAAVAGSILLYEAARQRAAAARKA</sequence>
<dbReference type="GO" id="GO:0008173">
    <property type="term" value="F:RNA methyltransferase activity"/>
    <property type="evidence" value="ECO:0007669"/>
    <property type="project" value="InterPro"/>
</dbReference>
<protein>
    <submittedName>
        <fullName evidence="5">TrmH family RNA methyltransferase</fullName>
    </submittedName>
</protein>
<proteinExistence type="inferred from homology"/>
<evidence type="ECO:0000313" key="6">
    <source>
        <dbReference type="Proteomes" id="UP000295210"/>
    </source>
</evidence>